<dbReference type="PANTHER" id="PTHR22948:SF29">
    <property type="entry name" value="FI02030P-RELATED"/>
    <property type="match status" value="1"/>
</dbReference>
<evidence type="ECO:0000259" key="2">
    <source>
        <dbReference type="PROSITE" id="PS50304"/>
    </source>
</evidence>
<dbReference type="SMART" id="SM00333">
    <property type="entry name" value="TUDOR"/>
    <property type="match status" value="6"/>
</dbReference>
<dbReference type="PANTHER" id="PTHR22948">
    <property type="entry name" value="TUDOR DOMAIN CONTAINING PROTEIN"/>
    <property type="match status" value="1"/>
</dbReference>
<reference evidence="4" key="1">
    <citation type="submission" date="2024-04" db="EMBL/GenBank/DDBJ databases">
        <title>Salinicola lusitanus LLJ914,a marine bacterium isolated from the Okinawa Trough.</title>
        <authorList>
            <person name="Li J."/>
        </authorList>
    </citation>
    <scope>NUCLEOTIDE SEQUENCE [LARGE SCALE GENOMIC DNA]</scope>
</reference>
<proteinExistence type="predicted"/>
<dbReference type="FunFam" id="2.30.30.140:FF:000018">
    <property type="entry name" value="Serine/threonine-protein kinase 31"/>
    <property type="match status" value="2"/>
</dbReference>
<feature type="compositionally biased region" description="Acidic residues" evidence="1">
    <location>
        <begin position="1139"/>
        <end position="1161"/>
    </location>
</feature>
<feature type="domain" description="Tudor" evidence="2">
    <location>
        <begin position="321"/>
        <end position="381"/>
    </location>
</feature>
<dbReference type="Pfam" id="PF00567">
    <property type="entry name" value="TUDOR"/>
    <property type="match status" value="6"/>
</dbReference>
<evidence type="ECO:0000313" key="3">
    <source>
        <dbReference type="EMBL" id="KAK7904231.1"/>
    </source>
</evidence>
<keyword evidence="4" id="KW-1185">Reference proteome</keyword>
<feature type="domain" description="Tudor" evidence="2">
    <location>
        <begin position="547"/>
        <end position="606"/>
    </location>
</feature>
<name>A0AAW0NLX0_9GOBI</name>
<dbReference type="PROSITE" id="PS50304">
    <property type="entry name" value="TUDOR"/>
    <property type="match status" value="5"/>
</dbReference>
<dbReference type="EMBL" id="JBBPFD010000012">
    <property type="protein sequence ID" value="KAK7904231.1"/>
    <property type="molecule type" value="Genomic_DNA"/>
</dbReference>
<gene>
    <name evidence="3" type="ORF">WMY93_016838</name>
</gene>
<dbReference type="Proteomes" id="UP001460270">
    <property type="component" value="Unassembled WGS sequence"/>
</dbReference>
<evidence type="ECO:0000313" key="4">
    <source>
        <dbReference type="Proteomes" id="UP001460270"/>
    </source>
</evidence>
<dbReference type="InterPro" id="IPR035437">
    <property type="entry name" value="SNase_OB-fold_sf"/>
</dbReference>
<dbReference type="Gene3D" id="2.40.50.90">
    <property type="match status" value="5"/>
</dbReference>
<sequence length="1310" mass="149713">MEITAKQRNDEVFIAQRSYTTHILTHGSTSDADPKMCSVPGVPTPGSEVSVVITRVNLNQNCGLVELWVNLNNEIKHVYEEMREEIQTPKRNFCGPEGKTGDLCLVSIEEKWHRARIVSVQEEKYNVFLIDQGQLHGTRSDTLAWGKDECFILPPEIECCVLANVLSIENNWPERATNFLKSLPGKEFRGTVQHALMPDRKILLDLTIISKHLCKEGVAKKVPAVEFKNLVLKCSNLPEENKMDMITKEQSLNVCSQLESNDQYFYPEVTTNSLESIRVTEVIDPSNIFCELGLFSKAMKILTEQLNQELNDKASTDKSQPQTVGAPCAAMGMDGKWRRALLKSQVASEDTTVEVFFVDEGKTELVQASNVKNLDRKFLRMPVITYKCKMEGAKNDRQWEHKEIDHLKSIILDQNIVARFQSHNLPEDKYNVILYTSSAACINDYFFETKVDEFKNDANFPHKLFINCDAATPSNSQNSSLIQGYNSPFSPMERPLCDSLTVGASVNVRISCIDGPNKFWCQTSQCDKKLDVLMKDLQCYYASVHPKPLVESFCVAKNPDDNKWYRAKIITGQQSPDVEVRFIDFGETKKVPLRELRPIDPTFLRLDAQAFQCSLVNVPPTDLDHANKEFHKFVDESSDLKCVIKAVTSDEEGMLLNVVDLQTQSESASQVLTEKLATIPAVFNRSDYKIEVASKEKICISYSETVHNFYCQLDRNSQLFQQVQRDLKKLASNAVHAEHSFAVNDICIAKYSDAKWQRGQVVEISPDLKVHFVDLGKTLAVNKSDIQPFPNEASSARTVPILAVPLALFNVPEDIPEEINAWFAEKVVGKSLAMSVLGKEENGKLLIELFEDLRSLNAQVREKIVNFRSTSANALNDSTTKKTDAMEVDGPKNTHNASEVFATKIIDYRKPVVSFETQQVLKATSISSPDYFWLECGDTSELDKIMELAQIEGQLPQPPKFWESVTYRFAVLALYKDDNKWYRAKVLKDKRDSDGISVVFVDYGNEEKVKLEEVRPISKKLLEFPPQAFLCTLELDVEQDDEEEWSGELCDKFYDLVLKQPVSVKVLKMGRNWDVHMPQYTVHIDNEQVYELLQSSGIKYGENAITNPPDEPFKPFRHYGYKNILYNKLYEISEMAQKEEEEEEPEEEDDDYDEDDEDEYNEDEHYRKFISKICPDCPCLAYDHEDKKWHRAHIVWVACNDIKVVLVDTGKHFSVRPCNASDTAQFVEDNQWYRALVGEKSGDKYNVVFVDYGNEIDDVTIKEQESCRKIFSINLRKRFCAHCMDLKVARHLGRQSFDDFYSTILDKRLK</sequence>
<dbReference type="InterPro" id="IPR002999">
    <property type="entry name" value="Tudor"/>
</dbReference>
<comment type="caution">
    <text evidence="3">The sequence shown here is derived from an EMBL/GenBank/DDBJ whole genome shotgun (WGS) entry which is preliminary data.</text>
</comment>
<organism evidence="3 4">
    <name type="scientific">Mugilogobius chulae</name>
    <name type="common">yellowstripe goby</name>
    <dbReference type="NCBI Taxonomy" id="88201"/>
    <lineage>
        <taxon>Eukaryota</taxon>
        <taxon>Metazoa</taxon>
        <taxon>Chordata</taxon>
        <taxon>Craniata</taxon>
        <taxon>Vertebrata</taxon>
        <taxon>Euteleostomi</taxon>
        <taxon>Actinopterygii</taxon>
        <taxon>Neopterygii</taxon>
        <taxon>Teleostei</taxon>
        <taxon>Neoteleostei</taxon>
        <taxon>Acanthomorphata</taxon>
        <taxon>Gobiaria</taxon>
        <taxon>Gobiiformes</taxon>
        <taxon>Gobioidei</taxon>
        <taxon>Gobiidae</taxon>
        <taxon>Gobionellinae</taxon>
        <taxon>Mugilogobius</taxon>
    </lineage>
</organism>
<dbReference type="SUPFAM" id="SSF63748">
    <property type="entry name" value="Tudor/PWWP/MBT"/>
    <property type="match status" value="7"/>
</dbReference>
<accession>A0AAW0NLX0</accession>
<evidence type="ECO:0000256" key="1">
    <source>
        <dbReference type="SAM" id="MobiDB-lite"/>
    </source>
</evidence>
<dbReference type="Gene3D" id="2.30.30.140">
    <property type="match status" value="6"/>
</dbReference>
<dbReference type="InterPro" id="IPR050621">
    <property type="entry name" value="Tudor_domain_containing"/>
</dbReference>
<feature type="region of interest" description="Disordered" evidence="1">
    <location>
        <begin position="1136"/>
        <end position="1161"/>
    </location>
</feature>
<feature type="domain" description="Tudor" evidence="2">
    <location>
        <begin position="740"/>
        <end position="796"/>
    </location>
</feature>
<feature type="domain" description="Tudor" evidence="2">
    <location>
        <begin position="964"/>
        <end position="1024"/>
    </location>
</feature>
<protein>
    <recommendedName>
        <fullName evidence="2">Tudor domain-containing protein</fullName>
    </recommendedName>
</protein>
<feature type="domain" description="Tudor" evidence="2">
    <location>
        <begin position="1215"/>
        <end position="1273"/>
    </location>
</feature>